<dbReference type="EMBL" id="JDYK01000024">
    <property type="protein sequence ID" value="EWS79803.1"/>
    <property type="molecule type" value="Genomic_DNA"/>
</dbReference>
<keyword evidence="2" id="KW-1133">Transmembrane helix</keyword>
<keyword evidence="2" id="KW-0812">Transmembrane</keyword>
<feature type="compositionally biased region" description="Basic residues" evidence="1">
    <location>
        <begin position="11"/>
        <end position="20"/>
    </location>
</feature>
<dbReference type="STRING" id="396014.BF93_09515"/>
<dbReference type="eggNOG" id="COG1835">
    <property type="taxonomic scope" value="Bacteria"/>
</dbReference>
<name>Z9JP51_9MICO</name>
<feature type="transmembrane region" description="Helical" evidence="2">
    <location>
        <begin position="122"/>
        <end position="142"/>
    </location>
</feature>
<feature type="domain" description="Acyltransferase 3" evidence="3">
    <location>
        <begin position="34"/>
        <end position="376"/>
    </location>
</feature>
<evidence type="ECO:0000259" key="3">
    <source>
        <dbReference type="Pfam" id="PF01757"/>
    </source>
</evidence>
<feature type="transmembrane region" description="Helical" evidence="2">
    <location>
        <begin position="162"/>
        <end position="182"/>
    </location>
</feature>
<proteinExistence type="predicted"/>
<gene>
    <name evidence="4" type="ORF">BF93_09515</name>
</gene>
<keyword evidence="5" id="KW-1185">Reference proteome</keyword>
<feature type="transmembrane region" description="Helical" evidence="2">
    <location>
        <begin position="276"/>
        <end position="293"/>
    </location>
</feature>
<feature type="transmembrane region" description="Helical" evidence="2">
    <location>
        <begin position="79"/>
        <end position="101"/>
    </location>
</feature>
<evidence type="ECO:0000313" key="5">
    <source>
        <dbReference type="Proteomes" id="UP000023067"/>
    </source>
</evidence>
<dbReference type="HOGENOM" id="CLU_039835_2_0_11"/>
<keyword evidence="2" id="KW-0472">Membrane</keyword>
<feature type="compositionally biased region" description="Low complexity" evidence="1">
    <location>
        <begin position="1"/>
        <end position="10"/>
    </location>
</feature>
<evidence type="ECO:0000256" key="1">
    <source>
        <dbReference type="SAM" id="MobiDB-lite"/>
    </source>
</evidence>
<evidence type="ECO:0000256" key="2">
    <source>
        <dbReference type="SAM" id="Phobius"/>
    </source>
</evidence>
<dbReference type="Pfam" id="PF01757">
    <property type="entry name" value="Acyl_transf_3"/>
    <property type="match status" value="1"/>
</dbReference>
<evidence type="ECO:0000313" key="4">
    <source>
        <dbReference type="EMBL" id="EWS79803.1"/>
    </source>
</evidence>
<feature type="transmembrane region" description="Helical" evidence="2">
    <location>
        <begin position="38"/>
        <end position="59"/>
    </location>
</feature>
<feature type="transmembrane region" description="Helical" evidence="2">
    <location>
        <begin position="320"/>
        <end position="340"/>
    </location>
</feature>
<accession>Z9JP51</accession>
<dbReference type="AlphaFoldDB" id="Z9JP51"/>
<feature type="transmembrane region" description="Helical" evidence="2">
    <location>
        <begin position="360"/>
        <end position="379"/>
    </location>
</feature>
<comment type="caution">
    <text evidence="4">The sequence shown here is derived from an EMBL/GenBank/DDBJ whole genome shotgun (WGS) entry which is preliminary data.</text>
</comment>
<dbReference type="RefSeq" id="WP_232226482.1">
    <property type="nucleotide sequence ID" value="NZ_KK070007.1"/>
</dbReference>
<protein>
    <submittedName>
        <fullName evidence="4">Membrane protein</fullName>
    </submittedName>
</protein>
<reference evidence="4 5" key="1">
    <citation type="submission" date="2014-02" db="EMBL/GenBank/DDBJ databases">
        <title>Genome sequence of Brachybacterium phenoliresistens strain W13A50.</title>
        <authorList>
            <person name="Wang X."/>
        </authorList>
    </citation>
    <scope>NUCLEOTIDE SEQUENCE [LARGE SCALE GENOMIC DNA]</scope>
    <source>
        <strain evidence="4 5">W13A50</strain>
    </source>
</reference>
<dbReference type="PATRIC" id="fig|396014.3.peg.3400"/>
<dbReference type="GO" id="GO:0016747">
    <property type="term" value="F:acyltransferase activity, transferring groups other than amino-acyl groups"/>
    <property type="evidence" value="ECO:0007669"/>
    <property type="project" value="InterPro"/>
</dbReference>
<organism evidence="4 5">
    <name type="scientific">Brachybacterium phenoliresistens</name>
    <dbReference type="NCBI Taxonomy" id="396014"/>
    <lineage>
        <taxon>Bacteria</taxon>
        <taxon>Bacillati</taxon>
        <taxon>Actinomycetota</taxon>
        <taxon>Actinomycetes</taxon>
        <taxon>Micrococcales</taxon>
        <taxon>Dermabacteraceae</taxon>
        <taxon>Brachybacterium</taxon>
    </lineage>
</organism>
<dbReference type="Proteomes" id="UP000023067">
    <property type="component" value="Unassembled WGS sequence"/>
</dbReference>
<feature type="transmembrane region" description="Helical" evidence="2">
    <location>
        <begin position="391"/>
        <end position="410"/>
    </location>
</feature>
<feature type="region of interest" description="Disordered" evidence="1">
    <location>
        <begin position="1"/>
        <end position="30"/>
    </location>
</feature>
<sequence length="458" mass="46786">MVTATPPLRRMSPRHRRPVPSRRPAPRPLTGRDRGIELVRALCIVVIVSLHALQLGVTADASGAVLDYTPAGAAWYPPLTWFLQVMPLFFVIGGFAGLHARRRGAARGTTAAGFVAGRVHRLLVPALLSILTAGPVLALLGAGDGIAPQILADAAARYGQPLWFLGVFLACQALLPAMLAAHERAPRRSLAALVAAAVLVDALRVAGGVEAFGYLNLAAVWLALQQAGFHLAEGRIDALPRSVRAGAGIGALVLLAVACAAGVFSPDLVENLNPPTSALLLLGTAQVAVFSLLRPQITALAAHPRVAAPTEFVSARAMTIYLWNLPVLLVMAAAGALLTASTGLEMPAPSTAAWWIGRPLWIALALLGTAAVAAVIGGLERRPMPPATDSPARAAQAVLLAVLGVGLVLAAGSGPLAIALGAPLLVLALLRIRAAAPVASVGSDAPDASAAAPAGLAR</sequence>
<feature type="transmembrane region" description="Helical" evidence="2">
    <location>
        <begin position="243"/>
        <end position="264"/>
    </location>
</feature>
<dbReference type="InterPro" id="IPR002656">
    <property type="entry name" value="Acyl_transf_3_dom"/>
</dbReference>